<dbReference type="InterPro" id="IPR050564">
    <property type="entry name" value="F420-G6PD/mer"/>
</dbReference>
<feature type="domain" description="Luciferase-like" evidence="2">
    <location>
        <begin position="11"/>
        <end position="306"/>
    </location>
</feature>
<evidence type="ECO:0000313" key="3">
    <source>
        <dbReference type="EMBL" id="SUZ72343.1"/>
    </source>
</evidence>
<gene>
    <name evidence="3" type="ORF">METZ01_LOCUS25197</name>
</gene>
<keyword evidence="1" id="KW-0560">Oxidoreductase</keyword>
<reference evidence="3" key="1">
    <citation type="submission" date="2018-05" db="EMBL/GenBank/DDBJ databases">
        <authorList>
            <person name="Lanie J.A."/>
            <person name="Ng W.-L."/>
            <person name="Kazmierczak K.M."/>
            <person name="Andrzejewski T.M."/>
            <person name="Davidsen T.M."/>
            <person name="Wayne K.J."/>
            <person name="Tettelin H."/>
            <person name="Glass J.I."/>
            <person name="Rusch D."/>
            <person name="Podicherti R."/>
            <person name="Tsui H.-C.T."/>
            <person name="Winkler M.E."/>
        </authorList>
    </citation>
    <scope>NUCLEOTIDE SEQUENCE</scope>
</reference>
<dbReference type="CDD" id="cd01097">
    <property type="entry name" value="Tetrahydromethanopterin_reductase"/>
    <property type="match status" value="1"/>
</dbReference>
<sequence>MRLGPLLGFEDSFDTVVTVAQEMEAAGAASVMVAEAGRSAVTQAAAVIAATDEIEIGTYVVNAFARSPWLTGLTARDLDEMSEGRFVLGVGTGNVHFNDWYMGIDSSKPLAAIRDFVEIVREIVASPVGTRVTYDGPVHQVKKWRASYPTIRETVPVYLSASGPKMMQLAAEVSDGIAVGIMASADFMSHTVRPNAIAAAESVGRDAAELDFPMGALVSVNKNSEIARNAAKAAVCGLFHPVPHPYYDSQMRQQGFAEAADMLSQMMPKGKTSEAMDLLPEEIVDTLTISGTPSECARRIDEYEGIADQIVMMRVPQKNEPAGVEAYEPILELVAETTSRN</sequence>
<dbReference type="SUPFAM" id="SSF51679">
    <property type="entry name" value="Bacterial luciferase-like"/>
    <property type="match status" value="1"/>
</dbReference>
<dbReference type="PANTHER" id="PTHR43244:SF1">
    <property type="entry name" value="5,10-METHYLENETETRAHYDROMETHANOPTERIN REDUCTASE"/>
    <property type="match status" value="1"/>
</dbReference>
<dbReference type="EMBL" id="UINC01001150">
    <property type="protein sequence ID" value="SUZ72343.1"/>
    <property type="molecule type" value="Genomic_DNA"/>
</dbReference>
<dbReference type="AlphaFoldDB" id="A0A381Q428"/>
<dbReference type="InterPro" id="IPR011251">
    <property type="entry name" value="Luciferase-like_dom"/>
</dbReference>
<evidence type="ECO:0000259" key="2">
    <source>
        <dbReference type="Pfam" id="PF00296"/>
    </source>
</evidence>
<organism evidence="3">
    <name type="scientific">marine metagenome</name>
    <dbReference type="NCBI Taxonomy" id="408172"/>
    <lineage>
        <taxon>unclassified sequences</taxon>
        <taxon>metagenomes</taxon>
        <taxon>ecological metagenomes</taxon>
    </lineage>
</organism>
<dbReference type="PANTHER" id="PTHR43244">
    <property type="match status" value="1"/>
</dbReference>
<protein>
    <recommendedName>
        <fullName evidence="2">Luciferase-like domain-containing protein</fullName>
    </recommendedName>
</protein>
<dbReference type="InterPro" id="IPR036661">
    <property type="entry name" value="Luciferase-like_sf"/>
</dbReference>
<accession>A0A381Q428</accession>
<name>A0A381Q428_9ZZZZ</name>
<dbReference type="Pfam" id="PF00296">
    <property type="entry name" value="Bac_luciferase"/>
    <property type="match status" value="1"/>
</dbReference>
<dbReference type="Gene3D" id="3.20.20.30">
    <property type="entry name" value="Luciferase-like domain"/>
    <property type="match status" value="1"/>
</dbReference>
<proteinExistence type="predicted"/>
<evidence type="ECO:0000256" key="1">
    <source>
        <dbReference type="ARBA" id="ARBA00023002"/>
    </source>
</evidence>
<dbReference type="GO" id="GO:0016705">
    <property type="term" value="F:oxidoreductase activity, acting on paired donors, with incorporation or reduction of molecular oxygen"/>
    <property type="evidence" value="ECO:0007669"/>
    <property type="project" value="InterPro"/>
</dbReference>